<dbReference type="EMBL" id="JRRC01451751">
    <property type="protein sequence ID" value="KHG06431.1"/>
    <property type="molecule type" value="Genomic_DNA"/>
</dbReference>
<accession>A0A0B0MDE0</accession>
<dbReference type="Proteomes" id="UP000032142">
    <property type="component" value="Unassembled WGS sequence"/>
</dbReference>
<evidence type="ECO:0000313" key="2">
    <source>
        <dbReference type="EMBL" id="KHG06431.1"/>
    </source>
</evidence>
<evidence type="ECO:0000313" key="1">
    <source>
        <dbReference type="EMBL" id="KHF97418.1"/>
    </source>
</evidence>
<gene>
    <name evidence="2" type="ORF">F383_32221</name>
    <name evidence="1" type="ORF">F383_36851</name>
</gene>
<protein>
    <submittedName>
        <fullName evidence="1">Uncharacterized protein</fullName>
    </submittedName>
</protein>
<organism evidence="1 3">
    <name type="scientific">Gossypium arboreum</name>
    <name type="common">Tree cotton</name>
    <name type="synonym">Gossypium nanking</name>
    <dbReference type="NCBI Taxonomy" id="29729"/>
    <lineage>
        <taxon>Eukaryota</taxon>
        <taxon>Viridiplantae</taxon>
        <taxon>Streptophyta</taxon>
        <taxon>Embryophyta</taxon>
        <taxon>Tracheophyta</taxon>
        <taxon>Spermatophyta</taxon>
        <taxon>Magnoliopsida</taxon>
        <taxon>eudicotyledons</taxon>
        <taxon>Gunneridae</taxon>
        <taxon>Pentapetalae</taxon>
        <taxon>rosids</taxon>
        <taxon>malvids</taxon>
        <taxon>Malvales</taxon>
        <taxon>Malvaceae</taxon>
        <taxon>Malvoideae</taxon>
        <taxon>Gossypium</taxon>
    </lineage>
</organism>
<keyword evidence="3" id="KW-1185">Reference proteome</keyword>
<dbReference type="AlphaFoldDB" id="A0A0B0MDE0"/>
<reference evidence="1" key="1">
    <citation type="submission" date="2014-09" db="EMBL/GenBank/DDBJ databases">
        <title>G. arboreum L. cv. AKA8401 A2 genome assembly version 1.0.</title>
        <authorList>
            <person name="Mudge J."/>
            <person name="Ramaraj T."/>
            <person name="Lindquist I.E."/>
            <person name="Bharti A.K."/>
            <person name="Sundararajan A."/>
            <person name="Cameron C.T."/>
            <person name="Woodward J.E."/>
            <person name="May G.D."/>
            <person name="Brubaker C."/>
            <person name="Broadhvest J."/>
            <person name="Wilkins T.A."/>
        </authorList>
    </citation>
    <scope>NUCLEOTIDE SEQUENCE</scope>
</reference>
<name>A0A0B0MDE0_GOSAR</name>
<dbReference type="EMBL" id="JRRC01006198">
    <property type="protein sequence ID" value="KHF97418.1"/>
    <property type="molecule type" value="Genomic_DNA"/>
</dbReference>
<evidence type="ECO:0000313" key="3">
    <source>
        <dbReference type="Proteomes" id="UP000032142"/>
    </source>
</evidence>
<reference evidence="3" key="2">
    <citation type="submission" date="2014-09" db="EMBL/GenBank/DDBJ databases">
        <authorList>
            <person name="Mudge J."/>
            <person name="Ramaraj T."/>
            <person name="Lindquist I.E."/>
            <person name="Bharti A.K."/>
            <person name="Sundararajan A."/>
            <person name="Cameron C.T."/>
            <person name="Woodward J.E."/>
            <person name="May G.D."/>
            <person name="Brubaker C."/>
            <person name="Broadhvest J."/>
            <person name="Wilkins T.A."/>
        </authorList>
    </citation>
    <scope>NUCLEOTIDE SEQUENCE</scope>
    <source>
        <strain evidence="3">cv. AKA8401</strain>
    </source>
</reference>
<sequence>MNDYSSSISVIREISDNVTMSEKPRMSHRNRSDMCYHVRPRLGHWHRLMIFM</sequence>
<proteinExistence type="predicted"/>
<comment type="caution">
    <text evidence="1">The sequence shown here is derived from an EMBL/GenBank/DDBJ whole genome shotgun (WGS) entry which is preliminary data.</text>
</comment>